<sequence>MAHAGAAVVLVARDGEAAKVVDAALRAHGTIDALVHSAGAFENGMADTGLEALDRLATNRLVMIYGALYGGNRGGRPIGHRGSGGAGSVSEWTLSRGYDSNLGEVRWERLGDPGAEPLVLLHGTPFSSFIWRDIARAMAISRSVYVFDMPGYGSSAMSPGQELSLDALAGVFAELLRHWELTRPDVIAHDSGGAIALGAHLDRGVPYKRLALVDAVSLPPWGSEFFALVAEHAEVFRRLPGPLHRALLREYVATASSPGLRPDVMDALTAPWLGADGQPAFYRQLTTRRADQSYTDRIQDGYATINLPVLVCWGADDTWVPADRGRELAALIPGAELHIIDTAGHLLPEDRPAELTAALLDFLEEDAA</sequence>
<reference evidence="2 3" key="1">
    <citation type="journal article" date="2019" name="Int. J. Syst. Evol. Microbiol.">
        <title>The Global Catalogue of Microorganisms (GCM) 10K type strain sequencing project: providing services to taxonomists for standard genome sequencing and annotation.</title>
        <authorList>
            <consortium name="The Broad Institute Genomics Platform"/>
            <consortium name="The Broad Institute Genome Sequencing Center for Infectious Disease"/>
            <person name="Wu L."/>
            <person name="Ma J."/>
        </authorList>
    </citation>
    <scope>NUCLEOTIDE SEQUENCE [LARGE SCALE GENOMIC DNA]</scope>
    <source>
        <strain evidence="2 3">JCM 13850</strain>
    </source>
</reference>
<evidence type="ECO:0000259" key="1">
    <source>
        <dbReference type="Pfam" id="PF12697"/>
    </source>
</evidence>
<protein>
    <recommendedName>
        <fullName evidence="1">AB hydrolase-1 domain-containing protein</fullName>
    </recommendedName>
</protein>
<dbReference type="PANTHER" id="PTHR43194:SF5">
    <property type="entry name" value="PIMELOYL-[ACYL-CARRIER PROTEIN] METHYL ESTER ESTERASE"/>
    <property type="match status" value="1"/>
</dbReference>
<dbReference type="SUPFAM" id="SSF53474">
    <property type="entry name" value="alpha/beta-Hydrolases"/>
    <property type="match status" value="1"/>
</dbReference>
<dbReference type="InterPro" id="IPR000073">
    <property type="entry name" value="AB_hydrolase_1"/>
</dbReference>
<dbReference type="Proteomes" id="UP001501020">
    <property type="component" value="Unassembled WGS sequence"/>
</dbReference>
<dbReference type="InterPro" id="IPR050228">
    <property type="entry name" value="Carboxylesterase_BioH"/>
</dbReference>
<dbReference type="InterPro" id="IPR029058">
    <property type="entry name" value="AB_hydrolase_fold"/>
</dbReference>
<comment type="caution">
    <text evidence="2">The sequence shown here is derived from an EMBL/GenBank/DDBJ whole genome shotgun (WGS) entry which is preliminary data.</text>
</comment>
<proteinExistence type="predicted"/>
<keyword evidence="3" id="KW-1185">Reference proteome</keyword>
<evidence type="ECO:0000313" key="3">
    <source>
        <dbReference type="Proteomes" id="UP001501020"/>
    </source>
</evidence>
<dbReference type="PANTHER" id="PTHR43194">
    <property type="entry name" value="HYDROLASE ALPHA/BETA FOLD FAMILY"/>
    <property type="match status" value="1"/>
</dbReference>
<gene>
    <name evidence="2" type="ORF">GCM10009727_12170</name>
</gene>
<dbReference type="Gene3D" id="3.40.50.1820">
    <property type="entry name" value="alpha/beta hydrolase"/>
    <property type="match status" value="1"/>
</dbReference>
<dbReference type="EMBL" id="BAAAMR010000007">
    <property type="protein sequence ID" value="GAA2124563.1"/>
    <property type="molecule type" value="Genomic_DNA"/>
</dbReference>
<name>A0ABN2YC72_9ACTN</name>
<accession>A0ABN2YC72</accession>
<dbReference type="PRINTS" id="PR00111">
    <property type="entry name" value="ABHYDROLASE"/>
</dbReference>
<dbReference type="Pfam" id="PF12697">
    <property type="entry name" value="Abhydrolase_6"/>
    <property type="match status" value="1"/>
</dbReference>
<evidence type="ECO:0000313" key="2">
    <source>
        <dbReference type="EMBL" id="GAA2124563.1"/>
    </source>
</evidence>
<feature type="domain" description="AB hydrolase-1" evidence="1">
    <location>
        <begin position="118"/>
        <end position="357"/>
    </location>
</feature>
<organism evidence="2 3">
    <name type="scientific">Actinomadura napierensis</name>
    <dbReference type="NCBI Taxonomy" id="267854"/>
    <lineage>
        <taxon>Bacteria</taxon>
        <taxon>Bacillati</taxon>
        <taxon>Actinomycetota</taxon>
        <taxon>Actinomycetes</taxon>
        <taxon>Streptosporangiales</taxon>
        <taxon>Thermomonosporaceae</taxon>
        <taxon>Actinomadura</taxon>
    </lineage>
</organism>